<accession>A0AAN5C7W9</accession>
<feature type="region of interest" description="Disordered" evidence="2">
    <location>
        <begin position="1"/>
        <end position="29"/>
    </location>
</feature>
<proteinExistence type="inferred from homology"/>
<organism evidence="4 5">
    <name type="scientific">Pristionchus mayeri</name>
    <dbReference type="NCBI Taxonomy" id="1317129"/>
    <lineage>
        <taxon>Eukaryota</taxon>
        <taxon>Metazoa</taxon>
        <taxon>Ecdysozoa</taxon>
        <taxon>Nematoda</taxon>
        <taxon>Chromadorea</taxon>
        <taxon>Rhabditida</taxon>
        <taxon>Rhabditina</taxon>
        <taxon>Diplogasteromorpha</taxon>
        <taxon>Diplogasteroidea</taxon>
        <taxon>Neodiplogasteridae</taxon>
        <taxon>Pristionchus</taxon>
    </lineage>
</organism>
<dbReference type="Pfam" id="PF00112">
    <property type="entry name" value="Peptidase_C1"/>
    <property type="match status" value="1"/>
</dbReference>
<feature type="non-terminal residue" evidence="4">
    <location>
        <position position="224"/>
    </location>
</feature>
<name>A0AAN5C7W9_9BILA</name>
<dbReference type="GO" id="GO:0008234">
    <property type="term" value="F:cysteine-type peptidase activity"/>
    <property type="evidence" value="ECO:0007669"/>
    <property type="project" value="InterPro"/>
</dbReference>
<dbReference type="InterPro" id="IPR038765">
    <property type="entry name" value="Papain-like_cys_pep_sf"/>
</dbReference>
<dbReference type="EMBL" id="BTRK01000001">
    <property type="protein sequence ID" value="GMR32209.1"/>
    <property type="molecule type" value="Genomic_DNA"/>
</dbReference>
<dbReference type="Proteomes" id="UP001328107">
    <property type="component" value="Unassembled WGS sequence"/>
</dbReference>
<evidence type="ECO:0000256" key="2">
    <source>
        <dbReference type="SAM" id="MobiDB-lite"/>
    </source>
</evidence>
<keyword evidence="5" id="KW-1185">Reference proteome</keyword>
<dbReference type="InterPro" id="IPR000668">
    <property type="entry name" value="Peptidase_C1A_C"/>
</dbReference>
<sequence length="224" mass="25264">MTSTTDFPSTTTSTTDETTTSTEPPSTTTLPLRELMRDAYLNFTERFNREYSEDGLDNYVENSEVFLKNAEQLGETQFADLSTQQLSRLVARSRDPRREATNQRCKIHTYSDVDGKVHIEGSKLYGANERIPSRVDLRRRGVIGAVRNQGTSCNAGYAFAVTSLLESKLDTNGSRLSVQMLLSDDYNHHCEGGETFRAMESVEHSGVVTEEEFPFDVTQQWHDV</sequence>
<comment type="caution">
    <text evidence="4">The sequence shown here is derived from an EMBL/GenBank/DDBJ whole genome shotgun (WGS) entry which is preliminary data.</text>
</comment>
<dbReference type="Gene3D" id="3.90.70.10">
    <property type="entry name" value="Cysteine proteinases"/>
    <property type="match status" value="1"/>
</dbReference>
<reference evidence="5" key="1">
    <citation type="submission" date="2022-10" db="EMBL/GenBank/DDBJ databases">
        <title>Genome assembly of Pristionchus species.</title>
        <authorList>
            <person name="Yoshida K."/>
            <person name="Sommer R.J."/>
        </authorList>
    </citation>
    <scope>NUCLEOTIDE SEQUENCE [LARGE SCALE GENOMIC DNA]</scope>
    <source>
        <strain evidence="5">RS5460</strain>
    </source>
</reference>
<feature type="domain" description="Peptidase C1A papain C-terminal" evidence="3">
    <location>
        <begin position="131"/>
        <end position="219"/>
    </location>
</feature>
<evidence type="ECO:0000313" key="5">
    <source>
        <dbReference type="Proteomes" id="UP001328107"/>
    </source>
</evidence>
<dbReference type="PANTHER" id="PTHR12411">
    <property type="entry name" value="CYSTEINE PROTEASE FAMILY C1-RELATED"/>
    <property type="match status" value="1"/>
</dbReference>
<comment type="similarity">
    <text evidence="1">Belongs to the peptidase C1 family.</text>
</comment>
<evidence type="ECO:0000259" key="3">
    <source>
        <dbReference type="Pfam" id="PF00112"/>
    </source>
</evidence>
<dbReference type="InterPro" id="IPR013128">
    <property type="entry name" value="Peptidase_C1A"/>
</dbReference>
<protein>
    <recommendedName>
        <fullName evidence="3">Peptidase C1A papain C-terminal domain-containing protein</fullName>
    </recommendedName>
</protein>
<evidence type="ECO:0000313" key="4">
    <source>
        <dbReference type="EMBL" id="GMR32209.1"/>
    </source>
</evidence>
<dbReference type="GO" id="GO:0006508">
    <property type="term" value="P:proteolysis"/>
    <property type="evidence" value="ECO:0007669"/>
    <property type="project" value="InterPro"/>
</dbReference>
<evidence type="ECO:0000256" key="1">
    <source>
        <dbReference type="ARBA" id="ARBA00008455"/>
    </source>
</evidence>
<dbReference type="AlphaFoldDB" id="A0AAN5C7W9"/>
<dbReference type="SUPFAM" id="SSF54001">
    <property type="entry name" value="Cysteine proteinases"/>
    <property type="match status" value="1"/>
</dbReference>
<gene>
    <name evidence="4" type="ORF">PMAYCL1PPCAC_02404</name>
</gene>